<protein>
    <submittedName>
        <fullName evidence="3">Uncharacterized protein</fullName>
    </submittedName>
</protein>
<accession>L7FP17</accession>
<dbReference type="Proteomes" id="UP000014680">
    <property type="component" value="Unassembled WGS sequence"/>
</dbReference>
<dbReference type="RefSeq" id="XP_004261604.1">
    <property type="nucleotide sequence ID" value="XM_004261556.1"/>
</dbReference>
<keyword evidence="1" id="KW-0472">Membrane</keyword>
<evidence type="ECO:0000313" key="3">
    <source>
        <dbReference type="EMBL" id="ELP95327.1"/>
    </source>
</evidence>
<keyword evidence="1" id="KW-0812">Transmembrane</keyword>
<dbReference type="VEuPathDB" id="AmoebaDB:EIN_247470"/>
<evidence type="ECO:0000256" key="1">
    <source>
        <dbReference type="SAM" id="Phobius"/>
    </source>
</evidence>
<name>L7FP17_ENTIV</name>
<dbReference type="VEuPathDB" id="AmoebaDB:EIN_217920"/>
<dbReference type="GeneID" id="14894084"/>
<keyword evidence="4" id="KW-1185">Reference proteome</keyword>
<keyword evidence="1" id="KW-1133">Transmembrane helix</keyword>
<dbReference type="RefSeq" id="XP_004262098.1">
    <property type="nucleotide sequence ID" value="XM_004262050.1"/>
</dbReference>
<gene>
    <name evidence="3" type="ORF">EIN_217920</name>
    <name evidence="2" type="ORF">EIN_247470</name>
</gene>
<dbReference type="GeneID" id="14894316"/>
<sequence>MYQCKKCKTEIFLNEHTISQNPLSFSDCVNTNIKEGHRAALPVLEIQCKMCHSVVGIVHTNPMLFCADEDAVVLPTALPTNNFEVKDVKEEPMECGSKSQHTSNVVTAVLYFGSIFVPVVTALLAAN</sequence>
<dbReference type="EMBL" id="KB206169">
    <property type="protein sequence ID" value="ELP94833.1"/>
    <property type="molecule type" value="Genomic_DNA"/>
</dbReference>
<evidence type="ECO:0000313" key="2">
    <source>
        <dbReference type="EMBL" id="ELP94833.1"/>
    </source>
</evidence>
<organism evidence="3 4">
    <name type="scientific">Entamoeba invadens IP1</name>
    <dbReference type="NCBI Taxonomy" id="370355"/>
    <lineage>
        <taxon>Eukaryota</taxon>
        <taxon>Amoebozoa</taxon>
        <taxon>Evosea</taxon>
        <taxon>Archamoebae</taxon>
        <taxon>Mastigamoebida</taxon>
        <taxon>Entamoebidae</taxon>
        <taxon>Entamoeba</taxon>
    </lineage>
</organism>
<evidence type="ECO:0000313" key="4">
    <source>
        <dbReference type="Proteomes" id="UP000014680"/>
    </source>
</evidence>
<dbReference type="OrthoDB" id="27965at2759"/>
<dbReference type="EMBL" id="KB206139">
    <property type="protein sequence ID" value="ELP95327.1"/>
    <property type="molecule type" value="Genomic_DNA"/>
</dbReference>
<dbReference type="AlphaFoldDB" id="L7FP17"/>
<proteinExistence type="predicted"/>
<reference evidence="3 4" key="1">
    <citation type="submission" date="2012-10" db="EMBL/GenBank/DDBJ databases">
        <authorList>
            <person name="Zafar N."/>
            <person name="Inman J."/>
            <person name="Hall N."/>
            <person name="Lorenzi H."/>
            <person name="Caler E."/>
        </authorList>
    </citation>
    <scope>NUCLEOTIDE SEQUENCE [LARGE SCALE GENOMIC DNA]</scope>
    <source>
        <strain evidence="3 4">IP1</strain>
    </source>
</reference>
<feature type="transmembrane region" description="Helical" evidence="1">
    <location>
        <begin position="105"/>
        <end position="126"/>
    </location>
</feature>
<dbReference type="KEGG" id="eiv:EIN_247470"/>
<dbReference type="KEGG" id="eiv:EIN_217920"/>